<dbReference type="InterPro" id="IPR036525">
    <property type="entry name" value="Tubulin/FtsZ_GTPase_sf"/>
</dbReference>
<dbReference type="InterPro" id="IPR000158">
    <property type="entry name" value="Cell_div_FtsZ"/>
</dbReference>
<comment type="similarity">
    <text evidence="1 9 11">Belongs to the FtsZ family.</text>
</comment>
<dbReference type="Pfam" id="PF00091">
    <property type="entry name" value="Tubulin"/>
    <property type="match status" value="1"/>
</dbReference>
<comment type="subcellular location">
    <subcellularLocation>
        <location evidence="9">Cytoplasm</location>
    </subcellularLocation>
    <text evidence="9">Assembles at midcell at the inner surface of the cytoplasmic membrane.</text>
</comment>
<dbReference type="PANTHER" id="PTHR30314:SF3">
    <property type="entry name" value="MITOCHONDRIAL DIVISION PROTEIN FSZA"/>
    <property type="match status" value="1"/>
</dbReference>
<dbReference type="GO" id="GO:0005525">
    <property type="term" value="F:GTP binding"/>
    <property type="evidence" value="ECO:0007669"/>
    <property type="project" value="UniProtKB-UniRule"/>
</dbReference>
<dbReference type="PRINTS" id="PR00423">
    <property type="entry name" value="CELLDVISFTSZ"/>
</dbReference>
<dbReference type="GO" id="GO:0005737">
    <property type="term" value="C:cytoplasm"/>
    <property type="evidence" value="ECO:0007669"/>
    <property type="project" value="UniProtKB-SubCell"/>
</dbReference>
<evidence type="ECO:0000313" key="16">
    <source>
        <dbReference type="EMBL" id="MBC1795264.1"/>
    </source>
</evidence>
<dbReference type="Proteomes" id="UP000548082">
    <property type="component" value="Unassembled WGS sequence"/>
</dbReference>
<dbReference type="CDD" id="cd02201">
    <property type="entry name" value="FtsZ_type1"/>
    <property type="match status" value="1"/>
</dbReference>
<reference evidence="17 18" key="1">
    <citation type="submission" date="2020-03" db="EMBL/GenBank/DDBJ databases">
        <title>Soil Listeria distribution.</title>
        <authorList>
            <person name="Liao J."/>
            <person name="Wiedmann M."/>
        </authorList>
    </citation>
    <scope>NUCLEOTIDE SEQUENCE [LARGE SCALE GENOMIC DNA]</scope>
    <source>
        <strain evidence="16 17">FSL L7-0990</strain>
        <strain evidence="15 18">FSL L7-1427</strain>
    </source>
</reference>
<evidence type="ECO:0000256" key="10">
    <source>
        <dbReference type="NCBIfam" id="TIGR00065"/>
    </source>
</evidence>
<dbReference type="Proteomes" id="UP000586951">
    <property type="component" value="Unassembled WGS sequence"/>
</dbReference>
<evidence type="ECO:0000256" key="9">
    <source>
        <dbReference type="HAMAP-Rule" id="MF_00909"/>
    </source>
</evidence>
<feature type="binding site" evidence="9">
    <location>
        <position position="139"/>
    </location>
    <ligand>
        <name>GTP</name>
        <dbReference type="ChEBI" id="CHEBI:37565"/>
    </ligand>
</feature>
<evidence type="ECO:0000313" key="18">
    <source>
        <dbReference type="Proteomes" id="UP000586951"/>
    </source>
</evidence>
<dbReference type="InterPro" id="IPR037103">
    <property type="entry name" value="Tubulin/FtsZ-like_C"/>
</dbReference>
<evidence type="ECO:0000256" key="8">
    <source>
        <dbReference type="ARBA" id="ARBA00055345"/>
    </source>
</evidence>
<feature type="binding site" evidence="9">
    <location>
        <position position="187"/>
    </location>
    <ligand>
        <name>GTP</name>
        <dbReference type="ChEBI" id="CHEBI:37565"/>
    </ligand>
</feature>
<evidence type="ECO:0000256" key="3">
    <source>
        <dbReference type="ARBA" id="ARBA00022618"/>
    </source>
</evidence>
<dbReference type="Gene3D" id="3.40.50.1440">
    <property type="entry name" value="Tubulin/FtsZ, GTPase domain"/>
    <property type="match status" value="1"/>
</dbReference>
<evidence type="ECO:0000256" key="12">
    <source>
        <dbReference type="SAM" id="MobiDB-lite"/>
    </source>
</evidence>
<gene>
    <name evidence="9 15" type="primary">ftsZ</name>
    <name evidence="15" type="ORF">HB907_03400</name>
    <name evidence="16" type="ORF">HCA55_00945</name>
</gene>
<dbReference type="NCBIfam" id="TIGR00065">
    <property type="entry name" value="ftsZ"/>
    <property type="match status" value="1"/>
</dbReference>
<organism evidence="15 18">
    <name type="scientific">Listeria booriae</name>
    <dbReference type="NCBI Taxonomy" id="1552123"/>
    <lineage>
        <taxon>Bacteria</taxon>
        <taxon>Bacillati</taxon>
        <taxon>Bacillota</taxon>
        <taxon>Bacilli</taxon>
        <taxon>Bacillales</taxon>
        <taxon>Listeriaceae</taxon>
        <taxon>Listeria</taxon>
    </lineage>
</organism>
<evidence type="ECO:0000259" key="13">
    <source>
        <dbReference type="SMART" id="SM00864"/>
    </source>
</evidence>
<name>A0A841ZSQ4_9LIST</name>
<dbReference type="GO" id="GO:0051258">
    <property type="term" value="P:protein polymerization"/>
    <property type="evidence" value="ECO:0007669"/>
    <property type="project" value="UniProtKB-UniRule"/>
</dbReference>
<keyword evidence="2 9" id="KW-0963">Cytoplasm</keyword>
<dbReference type="AlphaFoldDB" id="A0A841ZSQ4"/>
<keyword evidence="3 9" id="KW-0132">Cell division</keyword>
<dbReference type="InterPro" id="IPR003008">
    <property type="entry name" value="Tubulin_FtsZ_GTPase"/>
</dbReference>
<dbReference type="PROSITE" id="PS01134">
    <property type="entry name" value="FTSZ_1"/>
    <property type="match status" value="1"/>
</dbReference>
<dbReference type="Gene3D" id="3.30.1330.20">
    <property type="entry name" value="Tubulin/FtsZ, C-terminal domain"/>
    <property type="match status" value="1"/>
</dbReference>
<dbReference type="GO" id="GO:0032153">
    <property type="term" value="C:cell division site"/>
    <property type="evidence" value="ECO:0007669"/>
    <property type="project" value="UniProtKB-UniRule"/>
</dbReference>
<dbReference type="InterPro" id="IPR020805">
    <property type="entry name" value="Cell_div_FtsZ_CS"/>
</dbReference>
<evidence type="ECO:0000313" key="15">
    <source>
        <dbReference type="EMBL" id="MBC1564435.1"/>
    </source>
</evidence>
<dbReference type="Pfam" id="PF12327">
    <property type="entry name" value="FtsZ_C"/>
    <property type="match status" value="1"/>
</dbReference>
<dbReference type="InterPro" id="IPR045061">
    <property type="entry name" value="FtsZ/CetZ"/>
</dbReference>
<dbReference type="GO" id="GO:0000917">
    <property type="term" value="P:division septum assembly"/>
    <property type="evidence" value="ECO:0007669"/>
    <property type="project" value="UniProtKB-KW"/>
</dbReference>
<proteinExistence type="inferred from homology"/>
<protein>
    <recommendedName>
        <fullName evidence="9 10">Cell division protein FtsZ</fullName>
    </recommendedName>
</protein>
<feature type="domain" description="Tubulin/FtsZ 2-layer sandwich" evidence="14">
    <location>
        <begin position="207"/>
        <end position="324"/>
    </location>
</feature>
<evidence type="ECO:0000313" key="17">
    <source>
        <dbReference type="Proteomes" id="UP000548082"/>
    </source>
</evidence>
<sequence>MLEFDTSAESLATIKVIGVGGGGNNAVNRMIEHGVQGVDFIAVNTDAQALNLSKAEVHLQIGTKLTRGLGAGAVPEIGKKAAEESREMIEEALKGADMVFVTAGMGGGTGTGAAPVIATIAKEMGALTVGVVTRPFGFEGPKRTKQAAIGTEAMKEAVDTLIVIPNDRLLQIVDKNTPMLEAFREADNVLRQGVQGISDLIAVPGLINLDFADVKTIMTNRGSALMGIGIGTGENRAADAAKKAISSPLLETSIDGAKGVLMNITGGSNLSLYEVQEAAEIVSSASDEDVNMIFGSVINDELQDELIVTVIATGFDEAAQAKQKAQPQSRPNPAIQVNRPGYAVKEDATPAQDEQPSQPQHVEEPRQNLDVDVPAFIRNRNRRS</sequence>
<dbReference type="FunFam" id="3.30.1330.20:FF:000005">
    <property type="entry name" value="Cell division protein FtsZ"/>
    <property type="match status" value="1"/>
</dbReference>
<keyword evidence="7 9" id="KW-0131">Cell cycle</keyword>
<accession>A0A841ZSQ4</accession>
<evidence type="ECO:0000256" key="11">
    <source>
        <dbReference type="RuleBase" id="RU000631"/>
    </source>
</evidence>
<dbReference type="RefSeq" id="WP_185347753.1">
    <property type="nucleotide sequence ID" value="NZ_JAAROZ010000006.1"/>
</dbReference>
<feature type="domain" description="Tubulin/FtsZ GTPase" evidence="13">
    <location>
        <begin position="13"/>
        <end position="205"/>
    </location>
</feature>
<dbReference type="FunFam" id="3.40.50.1440:FF:000023">
    <property type="entry name" value="Cell division protein FtsZ"/>
    <property type="match status" value="1"/>
</dbReference>
<dbReference type="SMART" id="SM00864">
    <property type="entry name" value="Tubulin"/>
    <property type="match status" value="1"/>
</dbReference>
<keyword evidence="5 9" id="KW-0342">GTP-binding</keyword>
<dbReference type="PROSITE" id="PS01135">
    <property type="entry name" value="FTSZ_2"/>
    <property type="match status" value="1"/>
</dbReference>
<dbReference type="GO" id="GO:0043093">
    <property type="term" value="P:FtsZ-dependent cytokinesis"/>
    <property type="evidence" value="ECO:0007669"/>
    <property type="project" value="UniProtKB-UniRule"/>
</dbReference>
<dbReference type="GO" id="GO:0030428">
    <property type="term" value="C:cell septum"/>
    <property type="evidence" value="ECO:0007669"/>
    <property type="project" value="UniProtKB-ARBA"/>
</dbReference>
<dbReference type="EMBL" id="JAARVD010000001">
    <property type="protein sequence ID" value="MBC1795264.1"/>
    <property type="molecule type" value="Genomic_DNA"/>
</dbReference>
<evidence type="ECO:0000256" key="2">
    <source>
        <dbReference type="ARBA" id="ARBA00022490"/>
    </source>
</evidence>
<dbReference type="PANTHER" id="PTHR30314">
    <property type="entry name" value="CELL DIVISION PROTEIN FTSZ-RELATED"/>
    <property type="match status" value="1"/>
</dbReference>
<dbReference type="SMART" id="SM00865">
    <property type="entry name" value="Tubulin_C"/>
    <property type="match status" value="1"/>
</dbReference>
<evidence type="ECO:0000256" key="5">
    <source>
        <dbReference type="ARBA" id="ARBA00023134"/>
    </source>
</evidence>
<keyword evidence="6 9" id="KW-0717">Septation</keyword>
<evidence type="ECO:0000256" key="4">
    <source>
        <dbReference type="ARBA" id="ARBA00022741"/>
    </source>
</evidence>
<evidence type="ECO:0000256" key="6">
    <source>
        <dbReference type="ARBA" id="ARBA00023210"/>
    </source>
</evidence>
<dbReference type="InterPro" id="IPR008280">
    <property type="entry name" value="Tub_FtsZ_C"/>
</dbReference>
<comment type="caution">
    <text evidence="15">The sequence shown here is derived from an EMBL/GenBank/DDBJ whole genome shotgun (WGS) entry which is preliminary data.</text>
</comment>
<evidence type="ECO:0000259" key="14">
    <source>
        <dbReference type="SMART" id="SM00865"/>
    </source>
</evidence>
<dbReference type="InterPro" id="IPR018316">
    <property type="entry name" value="Tubulin/FtsZ_2-layer-sand-dom"/>
</dbReference>
<comment type="subunit">
    <text evidence="9">Homodimer. Polymerizes to form a dynamic ring structure in a strictly GTP-dependent manner. Interacts directly with several other division proteins.</text>
</comment>
<evidence type="ECO:0000256" key="7">
    <source>
        <dbReference type="ARBA" id="ARBA00023306"/>
    </source>
</evidence>
<feature type="binding site" evidence="9">
    <location>
        <position position="143"/>
    </location>
    <ligand>
        <name>GTP</name>
        <dbReference type="ChEBI" id="CHEBI:37565"/>
    </ligand>
</feature>
<dbReference type="EMBL" id="JAARRU010000001">
    <property type="protein sequence ID" value="MBC1564435.1"/>
    <property type="molecule type" value="Genomic_DNA"/>
</dbReference>
<keyword evidence="4 9" id="KW-0547">Nucleotide-binding</keyword>
<evidence type="ECO:0000256" key="1">
    <source>
        <dbReference type="ARBA" id="ARBA00009690"/>
    </source>
</evidence>
<comment type="function">
    <text evidence="8 9 11">Essential cell division protein that forms a contractile ring structure (Z ring) at the future cell division site. The regulation of the ring assembly controls the timing and the location of cell division. One of the functions of the FtsZ ring is to recruit other cell division proteins to the septum to produce a new cell wall between the dividing cells. Binds GTP and shows GTPase activity.</text>
</comment>
<dbReference type="SUPFAM" id="SSF52490">
    <property type="entry name" value="Tubulin nucleotide-binding domain-like"/>
    <property type="match status" value="1"/>
</dbReference>
<dbReference type="SUPFAM" id="SSF55307">
    <property type="entry name" value="Tubulin C-terminal domain-like"/>
    <property type="match status" value="1"/>
</dbReference>
<dbReference type="InterPro" id="IPR024757">
    <property type="entry name" value="FtsZ_C"/>
</dbReference>
<dbReference type="HAMAP" id="MF_00909">
    <property type="entry name" value="FtsZ"/>
    <property type="match status" value="1"/>
</dbReference>
<feature type="binding site" evidence="9">
    <location>
        <begin position="108"/>
        <end position="110"/>
    </location>
    <ligand>
        <name>GTP</name>
        <dbReference type="ChEBI" id="CHEBI:37565"/>
    </ligand>
</feature>
<dbReference type="GO" id="GO:0003924">
    <property type="term" value="F:GTPase activity"/>
    <property type="evidence" value="ECO:0007669"/>
    <property type="project" value="UniProtKB-UniRule"/>
</dbReference>
<feature type="binding site" evidence="9">
    <location>
        <begin position="21"/>
        <end position="25"/>
    </location>
    <ligand>
        <name>GTP</name>
        <dbReference type="ChEBI" id="CHEBI:37565"/>
    </ligand>
</feature>
<feature type="region of interest" description="Disordered" evidence="12">
    <location>
        <begin position="322"/>
        <end position="384"/>
    </location>
</feature>